<accession>A0A016WGC3</accession>
<evidence type="ECO:0000256" key="1">
    <source>
        <dbReference type="SAM" id="MobiDB-lite"/>
    </source>
</evidence>
<proteinExistence type="predicted"/>
<protein>
    <submittedName>
        <fullName evidence="2">Uncharacterized protein</fullName>
    </submittedName>
</protein>
<dbReference type="AlphaFoldDB" id="A0A016WGC3"/>
<feature type="compositionally biased region" description="Polar residues" evidence="1">
    <location>
        <begin position="319"/>
        <end position="328"/>
    </location>
</feature>
<organism evidence="2 3">
    <name type="scientific">Ancylostoma ceylanicum</name>
    <dbReference type="NCBI Taxonomy" id="53326"/>
    <lineage>
        <taxon>Eukaryota</taxon>
        <taxon>Metazoa</taxon>
        <taxon>Ecdysozoa</taxon>
        <taxon>Nematoda</taxon>
        <taxon>Chromadorea</taxon>
        <taxon>Rhabditida</taxon>
        <taxon>Rhabditina</taxon>
        <taxon>Rhabditomorpha</taxon>
        <taxon>Strongyloidea</taxon>
        <taxon>Ancylostomatidae</taxon>
        <taxon>Ancylostomatinae</taxon>
        <taxon>Ancylostoma</taxon>
    </lineage>
</organism>
<name>A0A016WGC3_9BILA</name>
<dbReference type="EMBL" id="JARK01000288">
    <property type="protein sequence ID" value="EYC38879.1"/>
    <property type="molecule type" value="Genomic_DNA"/>
</dbReference>
<evidence type="ECO:0000313" key="2">
    <source>
        <dbReference type="EMBL" id="EYC38879.1"/>
    </source>
</evidence>
<gene>
    <name evidence="2" type="primary">Acey_s0688.g1541</name>
    <name evidence="2" type="ORF">Y032_0688g1541</name>
</gene>
<comment type="caution">
    <text evidence="2">The sequence shown here is derived from an EMBL/GenBank/DDBJ whole genome shotgun (WGS) entry which is preliminary data.</text>
</comment>
<reference evidence="3" key="1">
    <citation type="journal article" date="2015" name="Nat. Genet.">
        <title>The genome and transcriptome of the zoonotic hookworm Ancylostoma ceylanicum identify infection-specific gene families.</title>
        <authorList>
            <person name="Schwarz E.M."/>
            <person name="Hu Y."/>
            <person name="Antoshechkin I."/>
            <person name="Miller M.M."/>
            <person name="Sternberg P.W."/>
            <person name="Aroian R.V."/>
        </authorList>
    </citation>
    <scope>NUCLEOTIDE SEQUENCE</scope>
    <source>
        <strain evidence="3">HY135</strain>
    </source>
</reference>
<evidence type="ECO:0000313" key="3">
    <source>
        <dbReference type="Proteomes" id="UP000024635"/>
    </source>
</evidence>
<dbReference type="Proteomes" id="UP000024635">
    <property type="component" value="Unassembled WGS sequence"/>
</dbReference>
<keyword evidence="3" id="KW-1185">Reference proteome</keyword>
<feature type="region of interest" description="Disordered" evidence="1">
    <location>
        <begin position="274"/>
        <end position="328"/>
    </location>
</feature>
<sequence>MNSQNSKSLALLYSRHASLPMHSLDVKVCSLLNGKRVFITEPEDDTICRLDTRRLKLRTPSPSKMRVKKCPTKIVVAEVEGSPLAEASASSRLSFAGRVASAAIKKYEQDDDDMPVLHPEVAMNGETPERKIIANASSILSSWDRLRLKRRRDVHMEETEFLKCIVNGFPGRQLRHRHNILEGRKSEVMQPAAKRRKKGFVRPVKPNGALNATKKIDLRTRPIKRKEDEKLQQSVMNILKEAQEKMKRKIADGILKQRVEFAKLWQSRLRSATAVQSDAKAKQPVPPIRANNAGKRSSPKSPKILQSSTQRKGQDTHKTLNCSNFWNR</sequence>